<reference evidence="1" key="2">
    <citation type="submission" date="2018-08" db="UniProtKB">
        <authorList>
            <consortium name="EnsemblPlants"/>
        </authorList>
    </citation>
    <scope>IDENTIFICATION</scope>
    <source>
        <strain evidence="1">Yugu1</strain>
    </source>
</reference>
<reference evidence="2" key="1">
    <citation type="journal article" date="2012" name="Nat. Biotechnol.">
        <title>Reference genome sequence of the model plant Setaria.</title>
        <authorList>
            <person name="Bennetzen J.L."/>
            <person name="Schmutz J."/>
            <person name="Wang H."/>
            <person name="Percifield R."/>
            <person name="Hawkins J."/>
            <person name="Pontaroli A.C."/>
            <person name="Estep M."/>
            <person name="Feng L."/>
            <person name="Vaughn J.N."/>
            <person name="Grimwood J."/>
            <person name="Jenkins J."/>
            <person name="Barry K."/>
            <person name="Lindquist E."/>
            <person name="Hellsten U."/>
            <person name="Deshpande S."/>
            <person name="Wang X."/>
            <person name="Wu X."/>
            <person name="Mitros T."/>
            <person name="Triplett J."/>
            <person name="Yang X."/>
            <person name="Ye C.Y."/>
            <person name="Mauro-Herrera M."/>
            <person name="Wang L."/>
            <person name="Li P."/>
            <person name="Sharma M."/>
            <person name="Sharma R."/>
            <person name="Ronald P.C."/>
            <person name="Panaud O."/>
            <person name="Kellogg E.A."/>
            <person name="Brutnell T.P."/>
            <person name="Doust A.N."/>
            <person name="Tuskan G.A."/>
            <person name="Rokhsar D."/>
            <person name="Devos K.M."/>
        </authorList>
    </citation>
    <scope>NUCLEOTIDE SEQUENCE [LARGE SCALE GENOMIC DNA]</scope>
    <source>
        <strain evidence="2">cv. Yugu1</strain>
    </source>
</reference>
<organism evidence="1 2">
    <name type="scientific">Setaria italica</name>
    <name type="common">Foxtail millet</name>
    <name type="synonym">Panicum italicum</name>
    <dbReference type="NCBI Taxonomy" id="4555"/>
    <lineage>
        <taxon>Eukaryota</taxon>
        <taxon>Viridiplantae</taxon>
        <taxon>Streptophyta</taxon>
        <taxon>Embryophyta</taxon>
        <taxon>Tracheophyta</taxon>
        <taxon>Spermatophyta</taxon>
        <taxon>Magnoliopsida</taxon>
        <taxon>Liliopsida</taxon>
        <taxon>Poales</taxon>
        <taxon>Poaceae</taxon>
        <taxon>PACMAD clade</taxon>
        <taxon>Panicoideae</taxon>
        <taxon>Panicodae</taxon>
        <taxon>Paniceae</taxon>
        <taxon>Cenchrinae</taxon>
        <taxon>Setaria</taxon>
    </lineage>
</organism>
<dbReference type="AlphaFoldDB" id="K3XU89"/>
<dbReference type="Proteomes" id="UP000004995">
    <property type="component" value="Unassembled WGS sequence"/>
</dbReference>
<dbReference type="EMBL" id="AGNK02002761">
    <property type="status" value="NOT_ANNOTATED_CDS"/>
    <property type="molecule type" value="Genomic_DNA"/>
</dbReference>
<evidence type="ECO:0000313" key="2">
    <source>
        <dbReference type="Proteomes" id="UP000004995"/>
    </source>
</evidence>
<name>K3XU89_SETIT</name>
<proteinExistence type="predicted"/>
<keyword evidence="2" id="KW-1185">Reference proteome</keyword>
<sequence length="41" mass="4952">MYSKIWHCSSKQLDRGNIMHIHTTASRYYWNQIDVLKNSKP</sequence>
<protein>
    <submittedName>
        <fullName evidence="1">Uncharacterized protein</fullName>
    </submittedName>
</protein>
<dbReference type="Gramene" id="KQL03389">
    <property type="protein sequence ID" value="KQL03389"/>
    <property type="gene ID" value="SETIT_005496mg"/>
</dbReference>
<dbReference type="EnsemblPlants" id="KQL03389">
    <property type="protein sequence ID" value="KQL03389"/>
    <property type="gene ID" value="SETIT_005496mg"/>
</dbReference>
<dbReference type="InParanoid" id="K3XU89"/>
<dbReference type="HOGENOM" id="CLU_3280467_0_0_1"/>
<accession>K3XU89</accession>
<evidence type="ECO:0000313" key="1">
    <source>
        <dbReference type="EnsemblPlants" id="KQL03389"/>
    </source>
</evidence>